<dbReference type="PANTHER" id="PTHR23427">
    <property type="entry name" value="SURFEIT LOCUS PROTEIN"/>
    <property type="match status" value="1"/>
</dbReference>
<evidence type="ECO:0000313" key="7">
    <source>
        <dbReference type="EMBL" id="CAL1533957.1"/>
    </source>
</evidence>
<evidence type="ECO:0000256" key="4">
    <source>
        <dbReference type="ARBA" id="ARBA00022989"/>
    </source>
</evidence>
<dbReference type="Proteomes" id="UP001497497">
    <property type="component" value="Unassembled WGS sequence"/>
</dbReference>
<dbReference type="PANTHER" id="PTHR23427:SF2">
    <property type="entry name" value="SURFEIT LOCUS PROTEIN 1"/>
    <property type="match status" value="1"/>
</dbReference>
<proteinExistence type="inferred from homology"/>
<comment type="similarity">
    <text evidence="2 6">Belongs to the SURF1 family.</text>
</comment>
<protein>
    <recommendedName>
        <fullName evidence="6">SURF1-like protein</fullName>
    </recommendedName>
</protein>
<evidence type="ECO:0000256" key="2">
    <source>
        <dbReference type="ARBA" id="ARBA00007165"/>
    </source>
</evidence>
<keyword evidence="3 6" id="KW-0812">Transmembrane</keyword>
<keyword evidence="5 6" id="KW-0472">Membrane</keyword>
<dbReference type="AlphaFoldDB" id="A0AAV2HKE0"/>
<comment type="caution">
    <text evidence="6">Lacks conserved residue(s) required for the propagation of feature annotation.</text>
</comment>
<evidence type="ECO:0000256" key="6">
    <source>
        <dbReference type="RuleBase" id="RU363076"/>
    </source>
</evidence>
<reference evidence="7 8" key="1">
    <citation type="submission" date="2024-04" db="EMBL/GenBank/DDBJ databases">
        <authorList>
            <consortium name="Genoscope - CEA"/>
            <person name="William W."/>
        </authorList>
    </citation>
    <scope>NUCLEOTIDE SEQUENCE [LARGE SCALE GENOMIC DNA]</scope>
</reference>
<dbReference type="InterPro" id="IPR002994">
    <property type="entry name" value="Surf1/Shy1"/>
</dbReference>
<feature type="transmembrane region" description="Helical" evidence="6">
    <location>
        <begin position="257"/>
        <end position="278"/>
    </location>
</feature>
<evidence type="ECO:0000256" key="5">
    <source>
        <dbReference type="ARBA" id="ARBA00023136"/>
    </source>
</evidence>
<gene>
    <name evidence="7" type="ORF">GSLYS_00007917001</name>
</gene>
<organism evidence="7 8">
    <name type="scientific">Lymnaea stagnalis</name>
    <name type="common">Great pond snail</name>
    <name type="synonym">Helix stagnalis</name>
    <dbReference type="NCBI Taxonomy" id="6523"/>
    <lineage>
        <taxon>Eukaryota</taxon>
        <taxon>Metazoa</taxon>
        <taxon>Spiralia</taxon>
        <taxon>Lophotrochozoa</taxon>
        <taxon>Mollusca</taxon>
        <taxon>Gastropoda</taxon>
        <taxon>Heterobranchia</taxon>
        <taxon>Euthyneura</taxon>
        <taxon>Panpulmonata</taxon>
        <taxon>Hygrophila</taxon>
        <taxon>Lymnaeoidea</taxon>
        <taxon>Lymnaeidae</taxon>
        <taxon>Lymnaea</taxon>
    </lineage>
</organism>
<comment type="caution">
    <text evidence="7">The sequence shown here is derived from an EMBL/GenBank/DDBJ whole genome shotgun (WGS) entry which is preliminary data.</text>
</comment>
<dbReference type="PROSITE" id="PS50895">
    <property type="entry name" value="SURF1"/>
    <property type="match status" value="1"/>
</dbReference>
<keyword evidence="8" id="KW-1185">Reference proteome</keyword>
<dbReference type="EMBL" id="CAXITT010000157">
    <property type="protein sequence ID" value="CAL1533957.1"/>
    <property type="molecule type" value="Genomic_DNA"/>
</dbReference>
<name>A0AAV2HKE0_LYMST</name>
<evidence type="ECO:0000256" key="3">
    <source>
        <dbReference type="ARBA" id="ARBA00022692"/>
    </source>
</evidence>
<comment type="subcellular location">
    <subcellularLocation>
        <location evidence="1">Membrane</location>
    </subcellularLocation>
    <subcellularLocation>
        <location evidence="6">Mitochondrion inner membrane</location>
        <topology evidence="6">Multi-pass membrane protein</topology>
    </subcellularLocation>
</comment>
<dbReference type="GO" id="GO:0033617">
    <property type="term" value="P:mitochondrial respiratory chain complex IV assembly"/>
    <property type="evidence" value="ECO:0007669"/>
    <property type="project" value="TreeGrafter"/>
</dbReference>
<dbReference type="CDD" id="cd06662">
    <property type="entry name" value="SURF1"/>
    <property type="match status" value="1"/>
</dbReference>
<keyword evidence="6" id="KW-0496">Mitochondrion</keyword>
<accession>A0AAV2HKE0</accession>
<dbReference type="InterPro" id="IPR045214">
    <property type="entry name" value="Surf1/Surf4"/>
</dbReference>
<dbReference type="Pfam" id="PF02104">
    <property type="entry name" value="SURF1"/>
    <property type="match status" value="1"/>
</dbReference>
<sequence length="298" mass="34126">MSLNTKTLKVFSKLNENWQKIKLCIRFKSQTEIPKRQVPREKPAVRKQSSSGYPLLMVPLAAFGLGTWQIQRREWKLNLIKELEEKMQAPTISLPQNIEDLKDLEYRKVKVRGTFDHSREVFIGPRSNLHAPDTMGGKNKSSTIGVHVVTPFKLSDRDETILVNRGHVPFANRPQEMRSEGQIEGEVEITGVIRLNDKKSFMDSDPLKDGFWLTRNIDEMADIVGTSKIFIDADFSSTVPGGPTGGQTKVTLRNEHLTYIITWYSLAALTLFMWVKVYRRPTVHKRLLEALKQEHGKL</sequence>
<keyword evidence="4 6" id="KW-1133">Transmembrane helix</keyword>
<evidence type="ECO:0000256" key="1">
    <source>
        <dbReference type="ARBA" id="ARBA00004370"/>
    </source>
</evidence>
<keyword evidence="6" id="KW-0999">Mitochondrion inner membrane</keyword>
<dbReference type="GO" id="GO:0005743">
    <property type="term" value="C:mitochondrial inner membrane"/>
    <property type="evidence" value="ECO:0007669"/>
    <property type="project" value="UniProtKB-SubCell"/>
</dbReference>
<evidence type="ECO:0000313" key="8">
    <source>
        <dbReference type="Proteomes" id="UP001497497"/>
    </source>
</evidence>
<comment type="function">
    <text evidence="6">Probably involved in the biogenesis of the COX complex.</text>
</comment>